<name>A0ABP7F5D9_9MICO</name>
<feature type="transmembrane region" description="Helical" evidence="1">
    <location>
        <begin position="86"/>
        <end position="106"/>
    </location>
</feature>
<evidence type="ECO:0000313" key="2">
    <source>
        <dbReference type="EMBL" id="GAA3729982.1"/>
    </source>
</evidence>
<dbReference type="Proteomes" id="UP001501004">
    <property type="component" value="Unassembled WGS sequence"/>
</dbReference>
<accession>A0ABP7F5D9</accession>
<comment type="caution">
    <text evidence="2">The sequence shown here is derived from an EMBL/GenBank/DDBJ whole genome shotgun (WGS) entry which is preliminary data.</text>
</comment>
<dbReference type="EMBL" id="BAABAE010000001">
    <property type="protein sequence ID" value="GAA3729982.1"/>
    <property type="molecule type" value="Genomic_DNA"/>
</dbReference>
<evidence type="ECO:0008006" key="4">
    <source>
        <dbReference type="Google" id="ProtNLM"/>
    </source>
</evidence>
<protein>
    <recommendedName>
        <fullName evidence="4">Holin</fullName>
    </recommendedName>
</protein>
<feature type="transmembrane region" description="Helical" evidence="1">
    <location>
        <begin position="33"/>
        <end position="53"/>
    </location>
</feature>
<proteinExistence type="predicted"/>
<organism evidence="2 3">
    <name type="scientific">Leifsonella bigeumensis</name>
    <dbReference type="NCBI Taxonomy" id="433643"/>
    <lineage>
        <taxon>Bacteria</taxon>
        <taxon>Bacillati</taxon>
        <taxon>Actinomycetota</taxon>
        <taxon>Actinomycetes</taxon>
        <taxon>Micrococcales</taxon>
        <taxon>Microbacteriaceae</taxon>
        <taxon>Leifsonella</taxon>
    </lineage>
</organism>
<dbReference type="RefSeq" id="WP_344753034.1">
    <property type="nucleotide sequence ID" value="NZ_BAABAE010000001.1"/>
</dbReference>
<gene>
    <name evidence="2" type="ORF">GCM10022239_03250</name>
</gene>
<keyword evidence="3" id="KW-1185">Reference proteome</keyword>
<keyword evidence="1" id="KW-0812">Transmembrane</keyword>
<evidence type="ECO:0000256" key="1">
    <source>
        <dbReference type="SAM" id="Phobius"/>
    </source>
</evidence>
<keyword evidence="1" id="KW-1133">Transmembrane helix</keyword>
<sequence length="117" mass="12071">MILNKYLAALLSIAIVLITAFVAIPDDQRTPATLWQLGILAAGAIATYLVPIVDGRWAGLLKTGAAIVAAVIGALIPLLGSGHLTVTQILVLILAGLNVLAVEVGVNVRKDDVRLAA</sequence>
<keyword evidence="1" id="KW-0472">Membrane</keyword>
<evidence type="ECO:0000313" key="3">
    <source>
        <dbReference type="Proteomes" id="UP001501004"/>
    </source>
</evidence>
<reference evidence="3" key="1">
    <citation type="journal article" date="2019" name="Int. J. Syst. Evol. Microbiol.">
        <title>The Global Catalogue of Microorganisms (GCM) 10K type strain sequencing project: providing services to taxonomists for standard genome sequencing and annotation.</title>
        <authorList>
            <consortium name="The Broad Institute Genomics Platform"/>
            <consortium name="The Broad Institute Genome Sequencing Center for Infectious Disease"/>
            <person name="Wu L."/>
            <person name="Ma J."/>
        </authorList>
    </citation>
    <scope>NUCLEOTIDE SEQUENCE [LARGE SCALE GENOMIC DNA]</scope>
    <source>
        <strain evidence="3">JCM 16949</strain>
    </source>
</reference>
<feature type="transmembrane region" description="Helical" evidence="1">
    <location>
        <begin position="60"/>
        <end position="80"/>
    </location>
</feature>